<evidence type="ECO:0008006" key="7">
    <source>
        <dbReference type="Google" id="ProtNLM"/>
    </source>
</evidence>
<sequence>GGLPARAAGAALLLAGSAVVIECFARFALQGRGTPAPIAPTRYLVVSGSYRHVRNPMYVALQAVIAGQALLLGRPVLFCYNLVSSIPIVVFVRLYEEPVLERTFGDEYRRYRQHVPRWLPRLRPWCGLQQQGRNEGQAQRL</sequence>
<evidence type="ECO:0000256" key="2">
    <source>
        <dbReference type="ARBA" id="ARBA00022692"/>
    </source>
</evidence>
<evidence type="ECO:0000256" key="4">
    <source>
        <dbReference type="ARBA" id="ARBA00023136"/>
    </source>
</evidence>
<dbReference type="EMBL" id="ANPE02000293">
    <property type="protein sequence ID" value="EMY32306.1"/>
    <property type="molecule type" value="Genomic_DNA"/>
</dbReference>
<organism evidence="5 6">
    <name type="scientific">Arthrobacter crystallopoietes BAB-32</name>
    <dbReference type="NCBI Taxonomy" id="1246476"/>
    <lineage>
        <taxon>Bacteria</taxon>
        <taxon>Bacillati</taxon>
        <taxon>Actinomycetota</taxon>
        <taxon>Actinomycetes</taxon>
        <taxon>Micrococcales</taxon>
        <taxon>Micrococcaceae</taxon>
        <taxon>Crystallibacter</taxon>
    </lineage>
</organism>
<keyword evidence="2" id="KW-0812">Transmembrane</keyword>
<dbReference type="Gene3D" id="1.20.120.1630">
    <property type="match status" value="1"/>
</dbReference>
<dbReference type="OrthoDB" id="941586at2"/>
<evidence type="ECO:0000313" key="5">
    <source>
        <dbReference type="EMBL" id="EMY32306.1"/>
    </source>
</evidence>
<comment type="caution">
    <text evidence="5">The sequence shown here is derived from an EMBL/GenBank/DDBJ whole genome shotgun (WGS) entry which is preliminary data.</text>
</comment>
<dbReference type="InterPro" id="IPR007318">
    <property type="entry name" value="Phopholipid_MeTrfase"/>
</dbReference>
<evidence type="ECO:0000256" key="1">
    <source>
        <dbReference type="ARBA" id="ARBA00004127"/>
    </source>
</evidence>
<dbReference type="Proteomes" id="UP000010729">
    <property type="component" value="Unassembled WGS sequence"/>
</dbReference>
<feature type="non-terminal residue" evidence="5">
    <location>
        <position position="1"/>
    </location>
</feature>
<evidence type="ECO:0000313" key="6">
    <source>
        <dbReference type="Proteomes" id="UP000010729"/>
    </source>
</evidence>
<gene>
    <name evidence="5" type="ORF">D477_020823</name>
</gene>
<name>N1UPH8_9MICC</name>
<reference evidence="5 6" key="1">
    <citation type="journal article" date="2013" name="Genome Announc.">
        <title>Draft Genome Sequence of Arthrobacter crystallopoietes Strain BAB-32, Revealing Genes for Bioremediation.</title>
        <authorList>
            <person name="Joshi M.N."/>
            <person name="Pandit A.S."/>
            <person name="Sharma A."/>
            <person name="Pandya R.V."/>
            <person name="Desai S.M."/>
            <person name="Saxena A.K."/>
            <person name="Bagatharia S.B."/>
        </authorList>
    </citation>
    <scope>NUCLEOTIDE SEQUENCE [LARGE SCALE GENOMIC DNA]</scope>
    <source>
        <strain evidence="5 6">BAB-32</strain>
    </source>
</reference>
<keyword evidence="3" id="KW-1133">Transmembrane helix</keyword>
<proteinExistence type="predicted"/>
<keyword evidence="6" id="KW-1185">Reference proteome</keyword>
<protein>
    <recommendedName>
        <fullName evidence="7">Isoprenylcysteine carboxyl methyltransferase</fullName>
    </recommendedName>
</protein>
<dbReference type="Pfam" id="PF04191">
    <property type="entry name" value="PEMT"/>
    <property type="match status" value="1"/>
</dbReference>
<evidence type="ECO:0000256" key="3">
    <source>
        <dbReference type="ARBA" id="ARBA00022989"/>
    </source>
</evidence>
<dbReference type="GO" id="GO:0012505">
    <property type="term" value="C:endomembrane system"/>
    <property type="evidence" value="ECO:0007669"/>
    <property type="project" value="UniProtKB-SubCell"/>
</dbReference>
<keyword evidence="4" id="KW-0472">Membrane</keyword>
<comment type="subcellular location">
    <subcellularLocation>
        <location evidence="1">Endomembrane system</location>
        <topology evidence="1">Multi-pass membrane protein</topology>
    </subcellularLocation>
</comment>
<dbReference type="AlphaFoldDB" id="N1UPH8"/>
<accession>N1UPH8</accession>
<dbReference type="RefSeq" id="WP_005274826.1">
    <property type="nucleotide sequence ID" value="NZ_ANPE02000293.1"/>
</dbReference>